<sequence length="118" mass="13444">MPPRQNPQILQQNQVNIDSIFYVHFSEGPNSVTVTTLLTCSNYLAWSRSMQRALGAKTSSSSSTHGNVAIISCIPVYSTMYLLKLRNSTFLNISKELVHLHECFLFLHMRAKIKKERN</sequence>
<dbReference type="Proteomes" id="UP000002051">
    <property type="component" value="Chromosome 3"/>
</dbReference>
<gene>
    <name evidence="2" type="ordered locus">MTR_3g036080</name>
</gene>
<evidence type="ECO:0000313" key="4">
    <source>
        <dbReference type="Proteomes" id="UP000002051"/>
    </source>
</evidence>
<reference evidence="3" key="3">
    <citation type="submission" date="2015-04" db="UniProtKB">
        <authorList>
            <consortium name="EnsemblPlants"/>
        </authorList>
    </citation>
    <scope>IDENTIFICATION</scope>
    <source>
        <strain evidence="3">cv. Jemalong A17</strain>
    </source>
</reference>
<keyword evidence="4" id="KW-1185">Reference proteome</keyword>
<dbReference type="EnsemblPlants" id="AES69856">
    <property type="protein sequence ID" value="AES69856"/>
    <property type="gene ID" value="MTR_3g036080"/>
</dbReference>
<reference evidence="2 4" key="2">
    <citation type="journal article" date="2014" name="BMC Genomics">
        <title>An improved genome release (version Mt4.0) for the model legume Medicago truncatula.</title>
        <authorList>
            <person name="Tang H."/>
            <person name="Krishnakumar V."/>
            <person name="Bidwell S."/>
            <person name="Rosen B."/>
            <person name="Chan A."/>
            <person name="Zhou S."/>
            <person name="Gentzbittel L."/>
            <person name="Childs K.L."/>
            <person name="Yandell M."/>
            <person name="Gundlach H."/>
            <person name="Mayer K.F."/>
            <person name="Schwartz D.C."/>
            <person name="Town C.D."/>
        </authorList>
    </citation>
    <scope>GENOME REANNOTATION</scope>
    <source>
        <strain evidence="3 4">cv. Jemalong A17</strain>
    </source>
</reference>
<evidence type="ECO:0000259" key="1">
    <source>
        <dbReference type="Pfam" id="PF14244"/>
    </source>
</evidence>
<evidence type="ECO:0000313" key="2">
    <source>
        <dbReference type="EMBL" id="AES69856.1"/>
    </source>
</evidence>
<dbReference type="AlphaFoldDB" id="G7J128"/>
<reference evidence="2 4" key="1">
    <citation type="journal article" date="2011" name="Nature">
        <title>The Medicago genome provides insight into the evolution of rhizobial symbioses.</title>
        <authorList>
            <person name="Young N.D."/>
            <person name="Debelle F."/>
            <person name="Oldroyd G.E."/>
            <person name="Geurts R."/>
            <person name="Cannon S.B."/>
            <person name="Udvardi M.K."/>
            <person name="Benedito V.A."/>
            <person name="Mayer K.F."/>
            <person name="Gouzy J."/>
            <person name="Schoof H."/>
            <person name="Van de Peer Y."/>
            <person name="Proost S."/>
            <person name="Cook D.R."/>
            <person name="Meyers B.C."/>
            <person name="Spannagl M."/>
            <person name="Cheung F."/>
            <person name="De Mita S."/>
            <person name="Krishnakumar V."/>
            <person name="Gundlach H."/>
            <person name="Zhou S."/>
            <person name="Mudge J."/>
            <person name="Bharti A.K."/>
            <person name="Murray J.D."/>
            <person name="Naoumkina M.A."/>
            <person name="Rosen B."/>
            <person name="Silverstein K.A."/>
            <person name="Tang H."/>
            <person name="Rombauts S."/>
            <person name="Zhao P.X."/>
            <person name="Zhou P."/>
            <person name="Barbe V."/>
            <person name="Bardou P."/>
            <person name="Bechner M."/>
            <person name="Bellec A."/>
            <person name="Berger A."/>
            <person name="Berges H."/>
            <person name="Bidwell S."/>
            <person name="Bisseling T."/>
            <person name="Choisne N."/>
            <person name="Couloux A."/>
            <person name="Denny R."/>
            <person name="Deshpande S."/>
            <person name="Dai X."/>
            <person name="Doyle J.J."/>
            <person name="Dudez A.M."/>
            <person name="Farmer A.D."/>
            <person name="Fouteau S."/>
            <person name="Franken C."/>
            <person name="Gibelin C."/>
            <person name="Gish J."/>
            <person name="Goldstein S."/>
            <person name="Gonzalez A.J."/>
            <person name="Green P.J."/>
            <person name="Hallab A."/>
            <person name="Hartog M."/>
            <person name="Hua A."/>
            <person name="Humphray S.J."/>
            <person name="Jeong D.H."/>
            <person name="Jing Y."/>
            <person name="Jocker A."/>
            <person name="Kenton S.M."/>
            <person name="Kim D.J."/>
            <person name="Klee K."/>
            <person name="Lai H."/>
            <person name="Lang C."/>
            <person name="Lin S."/>
            <person name="Macmil S.L."/>
            <person name="Magdelenat G."/>
            <person name="Matthews L."/>
            <person name="McCorrison J."/>
            <person name="Monaghan E.L."/>
            <person name="Mun J.H."/>
            <person name="Najar F.Z."/>
            <person name="Nicholson C."/>
            <person name="Noirot C."/>
            <person name="O'Bleness M."/>
            <person name="Paule C.R."/>
            <person name="Poulain J."/>
            <person name="Prion F."/>
            <person name="Qin B."/>
            <person name="Qu C."/>
            <person name="Retzel E.F."/>
            <person name="Riddle C."/>
            <person name="Sallet E."/>
            <person name="Samain S."/>
            <person name="Samson N."/>
            <person name="Sanders I."/>
            <person name="Saurat O."/>
            <person name="Scarpelli C."/>
            <person name="Schiex T."/>
            <person name="Segurens B."/>
            <person name="Severin A.J."/>
            <person name="Sherrier D.J."/>
            <person name="Shi R."/>
            <person name="Sims S."/>
            <person name="Singer S.R."/>
            <person name="Sinharoy S."/>
            <person name="Sterck L."/>
            <person name="Viollet A."/>
            <person name="Wang B.B."/>
            <person name="Wang K."/>
            <person name="Wang M."/>
            <person name="Wang X."/>
            <person name="Warfsmann J."/>
            <person name="Weissenbach J."/>
            <person name="White D.D."/>
            <person name="White J.D."/>
            <person name="Wiley G.B."/>
            <person name="Wincker P."/>
            <person name="Xing Y."/>
            <person name="Yang L."/>
            <person name="Yao Z."/>
            <person name="Ying F."/>
            <person name="Zhai J."/>
            <person name="Zhou L."/>
            <person name="Zuber A."/>
            <person name="Denarie J."/>
            <person name="Dixon R.A."/>
            <person name="May G.D."/>
            <person name="Schwartz D.C."/>
            <person name="Rogers J."/>
            <person name="Quetier F."/>
            <person name="Town C.D."/>
            <person name="Roe B.A."/>
        </authorList>
    </citation>
    <scope>NUCLEOTIDE SEQUENCE [LARGE SCALE GENOMIC DNA]</scope>
    <source>
        <strain evidence="2">A17</strain>
        <strain evidence="3 4">cv. Jemalong A17</strain>
    </source>
</reference>
<dbReference type="HOGENOM" id="CLU_2076574_0_0_1"/>
<dbReference type="PaxDb" id="3880-AES69856"/>
<name>G7J128_MEDTR</name>
<feature type="domain" description="Retrotransposon Copia-like N-terminal" evidence="1">
    <location>
        <begin position="24"/>
        <end position="58"/>
    </location>
</feature>
<proteinExistence type="predicted"/>
<dbReference type="EMBL" id="CM001219">
    <property type="protein sequence ID" value="AES69856.1"/>
    <property type="molecule type" value="Genomic_DNA"/>
</dbReference>
<organism evidence="2 4">
    <name type="scientific">Medicago truncatula</name>
    <name type="common">Barrel medic</name>
    <name type="synonym">Medicago tribuloides</name>
    <dbReference type="NCBI Taxonomy" id="3880"/>
    <lineage>
        <taxon>Eukaryota</taxon>
        <taxon>Viridiplantae</taxon>
        <taxon>Streptophyta</taxon>
        <taxon>Embryophyta</taxon>
        <taxon>Tracheophyta</taxon>
        <taxon>Spermatophyta</taxon>
        <taxon>Magnoliopsida</taxon>
        <taxon>eudicotyledons</taxon>
        <taxon>Gunneridae</taxon>
        <taxon>Pentapetalae</taxon>
        <taxon>rosids</taxon>
        <taxon>fabids</taxon>
        <taxon>Fabales</taxon>
        <taxon>Fabaceae</taxon>
        <taxon>Papilionoideae</taxon>
        <taxon>50 kb inversion clade</taxon>
        <taxon>NPAAA clade</taxon>
        <taxon>Hologalegina</taxon>
        <taxon>IRL clade</taxon>
        <taxon>Trifolieae</taxon>
        <taxon>Medicago</taxon>
    </lineage>
</organism>
<dbReference type="Pfam" id="PF14244">
    <property type="entry name" value="Retrotran_gag_3"/>
    <property type="match status" value="1"/>
</dbReference>
<evidence type="ECO:0000313" key="3">
    <source>
        <dbReference type="EnsemblPlants" id="AES69856"/>
    </source>
</evidence>
<protein>
    <recommendedName>
        <fullName evidence="1">Retrotransposon Copia-like N-terminal domain-containing protein</fullName>
    </recommendedName>
</protein>
<accession>G7J128</accession>
<dbReference type="InterPro" id="IPR029472">
    <property type="entry name" value="Copia-like_N"/>
</dbReference>